<feature type="compositionally biased region" description="Low complexity" evidence="1">
    <location>
        <begin position="11"/>
        <end position="31"/>
    </location>
</feature>
<feature type="compositionally biased region" description="Basic and acidic residues" evidence="1">
    <location>
        <begin position="60"/>
        <end position="70"/>
    </location>
</feature>
<dbReference type="PANTHER" id="PTHR42090:SF1">
    <property type="match status" value="1"/>
</dbReference>
<dbReference type="InParanoid" id="A0A2J6SV66"/>
<feature type="compositionally biased region" description="Polar residues" evidence="1">
    <location>
        <begin position="46"/>
        <end position="59"/>
    </location>
</feature>
<dbReference type="Proteomes" id="UP000235371">
    <property type="component" value="Unassembled WGS sequence"/>
</dbReference>
<dbReference type="GeneID" id="36578397"/>
<accession>A0A2J6SV66</accession>
<reference evidence="2 3" key="1">
    <citation type="submission" date="2016-04" db="EMBL/GenBank/DDBJ databases">
        <title>A degradative enzymes factory behind the ericoid mycorrhizal symbiosis.</title>
        <authorList>
            <consortium name="DOE Joint Genome Institute"/>
            <person name="Martino E."/>
            <person name="Morin E."/>
            <person name="Grelet G."/>
            <person name="Kuo A."/>
            <person name="Kohler A."/>
            <person name="Daghino S."/>
            <person name="Barry K."/>
            <person name="Choi C."/>
            <person name="Cichocki N."/>
            <person name="Clum A."/>
            <person name="Copeland A."/>
            <person name="Hainaut M."/>
            <person name="Haridas S."/>
            <person name="Labutti K."/>
            <person name="Lindquist E."/>
            <person name="Lipzen A."/>
            <person name="Khouja H.-R."/>
            <person name="Murat C."/>
            <person name="Ohm R."/>
            <person name="Olson A."/>
            <person name="Spatafora J."/>
            <person name="Veneault-Fourrey C."/>
            <person name="Henrissat B."/>
            <person name="Grigoriev I."/>
            <person name="Martin F."/>
            <person name="Perotto S."/>
        </authorList>
    </citation>
    <scope>NUCLEOTIDE SEQUENCE [LARGE SCALE GENOMIC DNA]</scope>
    <source>
        <strain evidence="2 3">E</strain>
    </source>
</reference>
<evidence type="ECO:0000313" key="3">
    <source>
        <dbReference type="Proteomes" id="UP000235371"/>
    </source>
</evidence>
<evidence type="ECO:0000256" key="1">
    <source>
        <dbReference type="SAM" id="MobiDB-lite"/>
    </source>
</evidence>
<dbReference type="PANTHER" id="PTHR42090">
    <property type="match status" value="1"/>
</dbReference>
<dbReference type="OrthoDB" id="4220319at2759"/>
<dbReference type="AlphaFoldDB" id="A0A2J6SV66"/>
<gene>
    <name evidence="2" type="ORF">K444DRAFT_110398</name>
</gene>
<protein>
    <submittedName>
        <fullName evidence="2">Uncharacterized protein</fullName>
    </submittedName>
</protein>
<dbReference type="RefSeq" id="XP_024731570.1">
    <property type="nucleotide sequence ID" value="XM_024870315.1"/>
</dbReference>
<keyword evidence="3" id="KW-1185">Reference proteome</keyword>
<name>A0A2J6SV66_9HELO</name>
<dbReference type="STRING" id="1095630.A0A2J6SV66"/>
<organism evidence="2 3">
    <name type="scientific">Hyaloscypha bicolor E</name>
    <dbReference type="NCBI Taxonomy" id="1095630"/>
    <lineage>
        <taxon>Eukaryota</taxon>
        <taxon>Fungi</taxon>
        <taxon>Dikarya</taxon>
        <taxon>Ascomycota</taxon>
        <taxon>Pezizomycotina</taxon>
        <taxon>Leotiomycetes</taxon>
        <taxon>Helotiales</taxon>
        <taxon>Hyaloscyphaceae</taxon>
        <taxon>Hyaloscypha</taxon>
        <taxon>Hyaloscypha bicolor</taxon>
    </lineage>
</organism>
<feature type="region of interest" description="Disordered" evidence="1">
    <location>
        <begin position="1"/>
        <end position="139"/>
    </location>
</feature>
<evidence type="ECO:0000313" key="2">
    <source>
        <dbReference type="EMBL" id="PMD54666.1"/>
    </source>
</evidence>
<dbReference type="EMBL" id="KZ613859">
    <property type="protein sequence ID" value="PMD54666.1"/>
    <property type="molecule type" value="Genomic_DNA"/>
</dbReference>
<sequence>MSPPSIFRLTARQSLRSRPSPSSFRALRSFSQTPLSRFPRKDSQDRTSINTEATEYSKSGTDDGAAKQEEAAFDPDITDPKKEETVAGEGQGSGNPLDVSPANPEVSKQGGGEADGGAENSGEGKSQSGGGSPKKAGKP</sequence>
<proteinExistence type="predicted"/>